<organism evidence="2 3">
    <name type="scientific">Nepenthes gracilis</name>
    <name type="common">Slender pitcher plant</name>
    <dbReference type="NCBI Taxonomy" id="150966"/>
    <lineage>
        <taxon>Eukaryota</taxon>
        <taxon>Viridiplantae</taxon>
        <taxon>Streptophyta</taxon>
        <taxon>Embryophyta</taxon>
        <taxon>Tracheophyta</taxon>
        <taxon>Spermatophyta</taxon>
        <taxon>Magnoliopsida</taxon>
        <taxon>eudicotyledons</taxon>
        <taxon>Gunneridae</taxon>
        <taxon>Pentapetalae</taxon>
        <taxon>Caryophyllales</taxon>
        <taxon>Nepenthaceae</taxon>
        <taxon>Nepenthes</taxon>
    </lineage>
</organism>
<comment type="caution">
    <text evidence="2">The sequence shown here is derived from an EMBL/GenBank/DDBJ whole genome shotgun (WGS) entry which is preliminary data.</text>
</comment>
<reference evidence="2" key="1">
    <citation type="submission" date="2023-05" db="EMBL/GenBank/DDBJ databases">
        <title>Nepenthes gracilis genome sequencing.</title>
        <authorList>
            <person name="Fukushima K."/>
        </authorList>
    </citation>
    <scope>NUCLEOTIDE SEQUENCE</scope>
    <source>
        <strain evidence="2">SING2019-196</strain>
    </source>
</reference>
<feature type="region of interest" description="Disordered" evidence="1">
    <location>
        <begin position="1"/>
        <end position="22"/>
    </location>
</feature>
<feature type="compositionally biased region" description="Polar residues" evidence="1">
    <location>
        <begin position="85"/>
        <end position="94"/>
    </location>
</feature>
<evidence type="ECO:0000256" key="1">
    <source>
        <dbReference type="SAM" id="MobiDB-lite"/>
    </source>
</evidence>
<feature type="region of interest" description="Disordered" evidence="1">
    <location>
        <begin position="76"/>
        <end position="95"/>
    </location>
</feature>
<sequence length="156" mass="17001">MPSRTRVTPALDVPSPQIQNGHNSKSAVVHQCQPGQNQTGIKIGILMLRHLQDSNRSTTTSKSHRSSRVLLLSKQRGNNKVVKATASSRQNPTTPDAGELLLHLTRATASFHQGDHLDLFQAAHESATRTKYATVSVDVKQHPPSPANHFISLPIP</sequence>
<keyword evidence="3" id="KW-1185">Reference proteome</keyword>
<gene>
    <name evidence="2" type="ORF">Nepgr_023099</name>
</gene>
<protein>
    <submittedName>
        <fullName evidence="2">Uncharacterized protein</fullName>
    </submittedName>
</protein>
<proteinExistence type="predicted"/>
<dbReference type="EMBL" id="BSYO01000023">
    <property type="protein sequence ID" value="GMH21257.1"/>
    <property type="molecule type" value="Genomic_DNA"/>
</dbReference>
<accession>A0AAD3T391</accession>
<evidence type="ECO:0000313" key="2">
    <source>
        <dbReference type="EMBL" id="GMH21257.1"/>
    </source>
</evidence>
<name>A0AAD3T391_NEPGR</name>
<evidence type="ECO:0000313" key="3">
    <source>
        <dbReference type="Proteomes" id="UP001279734"/>
    </source>
</evidence>
<dbReference type="Proteomes" id="UP001279734">
    <property type="component" value="Unassembled WGS sequence"/>
</dbReference>
<dbReference type="AlphaFoldDB" id="A0AAD3T391"/>